<comment type="caution">
    <text evidence="2">The sequence shown here is derived from an EMBL/GenBank/DDBJ whole genome shotgun (WGS) entry which is preliminary data.</text>
</comment>
<evidence type="ECO:0000313" key="2">
    <source>
        <dbReference type="EMBL" id="KXA93320.1"/>
    </source>
</evidence>
<sequence length="203" mass="23284">MQGGNMGENIESYRNFSVESDPTTVTDKYWIYAEAKGDSSLNREPPIEKDIEPIEGLLKDTEKGKNLERTENTIQAFGKELELTRENIDRIAATIGILSGKWLIYREEDKIVSTWNKIRNSVKKGKLGNTAKCSTKKKQRGKGGDYVICVYTLNYLNKKDVFRVRKNLRQIGVSEKLYYKPDIYSILNIYSKNVDFPASCYES</sequence>
<keyword evidence="3" id="KW-1185">Reference proteome</keyword>
<dbReference type="Pfam" id="PF08939">
    <property type="entry name" value="Bles03"/>
    <property type="match status" value="1"/>
</dbReference>
<name>A0A133UGS5_9EURY</name>
<dbReference type="InterPro" id="IPR023398">
    <property type="entry name" value="TIF_eIF4e-like"/>
</dbReference>
<dbReference type="EMBL" id="LHXO01000113">
    <property type="protein sequence ID" value="KXA93320.1"/>
    <property type="molecule type" value="Genomic_DNA"/>
</dbReference>
<evidence type="ECO:0000313" key="3">
    <source>
        <dbReference type="Proteomes" id="UP000070284"/>
    </source>
</evidence>
<comment type="similarity">
    <text evidence="1">Belongs to the UPF0696 family.</text>
</comment>
<accession>A0A133UGS5</accession>
<organism evidence="2 3">
    <name type="scientific">candidate division MSBL1 archaeon SCGC-AAA259E19</name>
    <dbReference type="NCBI Taxonomy" id="1698264"/>
    <lineage>
        <taxon>Archaea</taxon>
        <taxon>Methanobacteriati</taxon>
        <taxon>Methanobacteriota</taxon>
        <taxon>candidate division MSBL1</taxon>
    </lineage>
</organism>
<evidence type="ECO:0008006" key="4">
    <source>
        <dbReference type="Google" id="ProtNLM"/>
    </source>
</evidence>
<gene>
    <name evidence="2" type="ORF">AKJ65_06415</name>
</gene>
<protein>
    <recommendedName>
        <fullName evidence="4">DUF1917 domain-containing protein</fullName>
    </recommendedName>
</protein>
<dbReference type="PANTHER" id="PTHR31977:SF1">
    <property type="entry name" value="UPF0696 PROTEIN C11ORF68"/>
    <property type="match status" value="1"/>
</dbReference>
<dbReference type="PANTHER" id="PTHR31977">
    <property type="entry name" value="UPF0696 PROTEIN C11ORF68"/>
    <property type="match status" value="1"/>
</dbReference>
<dbReference type="SUPFAM" id="SSF55418">
    <property type="entry name" value="eIF4e-like"/>
    <property type="match status" value="1"/>
</dbReference>
<reference evidence="2 3" key="1">
    <citation type="journal article" date="2016" name="Sci. Rep.">
        <title>Metabolic traits of an uncultured archaeal lineage -MSBL1- from brine pools of the Red Sea.</title>
        <authorList>
            <person name="Mwirichia R."/>
            <person name="Alam I."/>
            <person name="Rashid M."/>
            <person name="Vinu M."/>
            <person name="Ba-Alawi W."/>
            <person name="Anthony Kamau A."/>
            <person name="Kamanda Ngugi D."/>
            <person name="Goker M."/>
            <person name="Klenk H.P."/>
            <person name="Bajic V."/>
            <person name="Stingl U."/>
        </authorList>
    </citation>
    <scope>NUCLEOTIDE SEQUENCE [LARGE SCALE GENOMIC DNA]</scope>
    <source>
        <strain evidence="2">SCGC-AAA259E19</strain>
    </source>
</reference>
<dbReference type="InterPro" id="IPR015034">
    <property type="entry name" value="Bles03"/>
</dbReference>
<dbReference type="AlphaFoldDB" id="A0A133UGS5"/>
<proteinExistence type="inferred from homology"/>
<evidence type="ECO:0000256" key="1">
    <source>
        <dbReference type="ARBA" id="ARBA00010568"/>
    </source>
</evidence>
<dbReference type="Gene3D" id="3.30.760.10">
    <property type="entry name" value="RNA Cap, Translation Initiation Factor Eif4e"/>
    <property type="match status" value="1"/>
</dbReference>
<dbReference type="Proteomes" id="UP000070284">
    <property type="component" value="Unassembled WGS sequence"/>
</dbReference>